<dbReference type="SUPFAM" id="SSF49493">
    <property type="entry name" value="HSP40/DnaJ peptide-binding domain"/>
    <property type="match status" value="2"/>
</dbReference>
<gene>
    <name evidence="7" type="ORF">A2160_01335</name>
</gene>
<keyword evidence="4" id="KW-0862">Zinc</keyword>
<protein>
    <recommendedName>
        <fullName evidence="6">J domain-containing protein</fullName>
    </recommendedName>
</protein>
<dbReference type="PROSITE" id="PS50076">
    <property type="entry name" value="DNAJ_2"/>
    <property type="match status" value="1"/>
</dbReference>
<dbReference type="GO" id="GO:0005737">
    <property type="term" value="C:cytoplasm"/>
    <property type="evidence" value="ECO:0007669"/>
    <property type="project" value="TreeGrafter"/>
</dbReference>
<dbReference type="Gene3D" id="1.10.287.110">
    <property type="entry name" value="DnaJ domain"/>
    <property type="match status" value="1"/>
</dbReference>
<keyword evidence="1" id="KW-0479">Metal-binding</keyword>
<accession>A0A1F5E438</accession>
<proteinExistence type="predicted"/>
<evidence type="ECO:0000313" key="7">
    <source>
        <dbReference type="EMBL" id="OGD62177.1"/>
    </source>
</evidence>
<evidence type="ECO:0000256" key="2">
    <source>
        <dbReference type="ARBA" id="ARBA00022737"/>
    </source>
</evidence>
<dbReference type="SUPFAM" id="SSF46565">
    <property type="entry name" value="Chaperone J-domain"/>
    <property type="match status" value="1"/>
</dbReference>
<dbReference type="InterPro" id="IPR001623">
    <property type="entry name" value="DnaJ_domain"/>
</dbReference>
<dbReference type="STRING" id="1797457.A2160_01335"/>
<dbReference type="InterPro" id="IPR008971">
    <property type="entry name" value="HSP40/DnaJ_pept-bd"/>
</dbReference>
<dbReference type="Proteomes" id="UP000177006">
    <property type="component" value="Unassembled WGS sequence"/>
</dbReference>
<comment type="caution">
    <text evidence="7">The sequence shown here is derived from an EMBL/GenBank/DDBJ whole genome shotgun (WGS) entry which is preliminary data.</text>
</comment>
<dbReference type="Pfam" id="PF00226">
    <property type="entry name" value="DnaJ"/>
    <property type="match status" value="1"/>
</dbReference>
<dbReference type="SMART" id="SM00271">
    <property type="entry name" value="DnaJ"/>
    <property type="match status" value="1"/>
</dbReference>
<evidence type="ECO:0000256" key="4">
    <source>
        <dbReference type="ARBA" id="ARBA00022833"/>
    </source>
</evidence>
<dbReference type="GO" id="GO:0051082">
    <property type="term" value="F:unfolded protein binding"/>
    <property type="evidence" value="ECO:0007669"/>
    <property type="project" value="InterPro"/>
</dbReference>
<dbReference type="Pfam" id="PF01556">
    <property type="entry name" value="DnaJ_C"/>
    <property type="match status" value="1"/>
</dbReference>
<dbReference type="PANTHER" id="PTHR43096:SF52">
    <property type="entry name" value="DNAJ HOMOLOG 1, MITOCHONDRIAL-RELATED"/>
    <property type="match status" value="1"/>
</dbReference>
<evidence type="ECO:0000256" key="1">
    <source>
        <dbReference type="ARBA" id="ARBA00022723"/>
    </source>
</evidence>
<evidence type="ECO:0000259" key="6">
    <source>
        <dbReference type="PROSITE" id="PS50076"/>
    </source>
</evidence>
<dbReference type="Gene3D" id="2.60.260.20">
    <property type="entry name" value="Urease metallochaperone UreE, N-terminal domain"/>
    <property type="match status" value="2"/>
</dbReference>
<dbReference type="CDD" id="cd06257">
    <property type="entry name" value="DnaJ"/>
    <property type="match status" value="1"/>
</dbReference>
<keyword evidence="2" id="KW-0677">Repeat</keyword>
<evidence type="ECO:0000313" key="8">
    <source>
        <dbReference type="Proteomes" id="UP000177006"/>
    </source>
</evidence>
<evidence type="ECO:0000256" key="5">
    <source>
        <dbReference type="ARBA" id="ARBA00023186"/>
    </source>
</evidence>
<dbReference type="GO" id="GO:0042026">
    <property type="term" value="P:protein refolding"/>
    <property type="evidence" value="ECO:0007669"/>
    <property type="project" value="TreeGrafter"/>
</dbReference>
<dbReference type="InterPro" id="IPR018253">
    <property type="entry name" value="DnaJ_domain_CS"/>
</dbReference>
<reference evidence="7 8" key="1">
    <citation type="journal article" date="2016" name="Nat. Commun.">
        <title>Thousands of microbial genomes shed light on interconnected biogeochemical processes in an aquifer system.</title>
        <authorList>
            <person name="Anantharaman K."/>
            <person name="Brown C.T."/>
            <person name="Hug L.A."/>
            <person name="Sharon I."/>
            <person name="Castelle C.J."/>
            <person name="Probst A.J."/>
            <person name="Thomas B.C."/>
            <person name="Singh A."/>
            <person name="Wilkins M.J."/>
            <person name="Karaoz U."/>
            <person name="Brodie E.L."/>
            <person name="Williams K.H."/>
            <person name="Hubbard S.S."/>
            <person name="Banfield J.F."/>
        </authorList>
    </citation>
    <scope>NUCLEOTIDE SEQUENCE [LARGE SCALE GENOMIC DNA]</scope>
</reference>
<evidence type="ECO:0000256" key="3">
    <source>
        <dbReference type="ARBA" id="ARBA00022771"/>
    </source>
</evidence>
<name>A0A1F5E438_9BACT</name>
<dbReference type="PROSITE" id="PS00636">
    <property type="entry name" value="DNAJ_1"/>
    <property type="match status" value="1"/>
</dbReference>
<sequence length="288" mass="32221">MAAKRDFYDVLGVSKSASTEEIKRAYRKLALEYHPDRNKAADAADKFKEITEAYEVLADAKKRQTYDQFGHAAFDPAAGGGFGGFGGQTYRQGPFTYSYSTSGGSPFEGVDFENFGDPFEIFEQFFGGASPFRRGPAKPRYSLRIPLMEAIKGTTRKIIHKGKEHEIKVPAGVDDGTRIRYNEFDVSLDVMADETFRREGNDLYVDHQISFTLAALGGNTDVPTPDGDIKIKIRPGTQPMTMVRLRGKGVPSVRDYGRGDEYIRLIVKVPENLSREQKQCLEEFEKAN</sequence>
<dbReference type="InterPro" id="IPR036869">
    <property type="entry name" value="J_dom_sf"/>
</dbReference>
<keyword evidence="3" id="KW-0863">Zinc-finger</keyword>
<dbReference type="GO" id="GO:0008270">
    <property type="term" value="F:zinc ion binding"/>
    <property type="evidence" value="ECO:0007669"/>
    <property type="project" value="UniProtKB-KW"/>
</dbReference>
<dbReference type="PRINTS" id="PR00625">
    <property type="entry name" value="JDOMAIN"/>
</dbReference>
<feature type="domain" description="J" evidence="6">
    <location>
        <begin position="6"/>
        <end position="70"/>
    </location>
</feature>
<dbReference type="EMBL" id="MEZK01000024">
    <property type="protein sequence ID" value="OGD62177.1"/>
    <property type="molecule type" value="Genomic_DNA"/>
</dbReference>
<dbReference type="PANTHER" id="PTHR43096">
    <property type="entry name" value="DNAJ HOMOLOG 1, MITOCHONDRIAL-RELATED"/>
    <property type="match status" value="1"/>
</dbReference>
<dbReference type="AlphaFoldDB" id="A0A1F5E438"/>
<keyword evidence="5" id="KW-0143">Chaperone</keyword>
<organism evidence="7 8">
    <name type="scientific">Candidatus Beckwithbacteria bacterium RBG_13_42_9</name>
    <dbReference type="NCBI Taxonomy" id="1797457"/>
    <lineage>
        <taxon>Bacteria</taxon>
        <taxon>Candidatus Beckwithiibacteriota</taxon>
    </lineage>
</organism>
<dbReference type="FunFam" id="2.60.260.20:FF:000005">
    <property type="entry name" value="Chaperone protein dnaJ 1, mitochondrial"/>
    <property type="match status" value="1"/>
</dbReference>
<dbReference type="InterPro" id="IPR002939">
    <property type="entry name" value="DnaJ_C"/>
</dbReference>
<dbReference type="CDD" id="cd10747">
    <property type="entry name" value="DnaJ_C"/>
    <property type="match status" value="1"/>
</dbReference>